<feature type="transmembrane region" description="Helical" evidence="1">
    <location>
        <begin position="86"/>
        <end position="105"/>
    </location>
</feature>
<evidence type="ECO:0000313" key="3">
    <source>
        <dbReference type="Proteomes" id="UP000587462"/>
    </source>
</evidence>
<sequence length="325" mass="35449">MSATADALPKTSAPAPGRRGRRLLRGMTWVVWRQHRIVFLVFLTAAVVMSAGMAWQRSDVMEFLRHPSGTDFQEWFDSDLDGMSRILRLVPVFVGVFIGAPLIAADRERGTARLVTTQSVTRTRWLVTKAAMALLVTVVCTAPMSAAFTWWWKPVHAYFNGGNWASGAVFDATGPMPVALALFHLALGTAIGVLVRRAVPAMGLTFVCSAVLGLVWDRYRLAFGTPRTVTAPLGGSFPERPKGSVHHDSWTVDMDGKLHGSGACSHYAERTPELCRAHTGIVAKRIDYFGFDQMPGMQWAAAAVLVAVAAVVLGTALWWAARRTL</sequence>
<dbReference type="RefSeq" id="WP_171081681.1">
    <property type="nucleotide sequence ID" value="NZ_BNBU01000001.1"/>
</dbReference>
<name>A0A7Y7B4U7_STRMO</name>
<dbReference type="GO" id="GO:0005886">
    <property type="term" value="C:plasma membrane"/>
    <property type="evidence" value="ECO:0007669"/>
    <property type="project" value="UniProtKB-SubCell"/>
</dbReference>
<gene>
    <name evidence="2" type="ORF">HG542_15240</name>
</gene>
<dbReference type="Proteomes" id="UP000587462">
    <property type="component" value="Unassembled WGS sequence"/>
</dbReference>
<keyword evidence="1" id="KW-0472">Membrane</keyword>
<evidence type="ECO:0000256" key="1">
    <source>
        <dbReference type="SAM" id="Phobius"/>
    </source>
</evidence>
<dbReference type="GO" id="GO:0140359">
    <property type="term" value="F:ABC-type transporter activity"/>
    <property type="evidence" value="ECO:0007669"/>
    <property type="project" value="InterPro"/>
</dbReference>
<dbReference type="AlphaFoldDB" id="A0A7Y7B4U7"/>
<feature type="transmembrane region" description="Helical" evidence="1">
    <location>
        <begin position="172"/>
        <end position="191"/>
    </location>
</feature>
<protein>
    <submittedName>
        <fullName evidence="2">ABC transporter permease</fullName>
    </submittedName>
</protein>
<evidence type="ECO:0000313" key="2">
    <source>
        <dbReference type="EMBL" id="NVK79018.1"/>
    </source>
</evidence>
<feature type="transmembrane region" description="Helical" evidence="1">
    <location>
        <begin position="198"/>
        <end position="216"/>
    </location>
</feature>
<organism evidence="2 3">
    <name type="scientific">Streptomyces morookaense</name>
    <name type="common">Streptoverticillium morookaense</name>
    <dbReference type="NCBI Taxonomy" id="1970"/>
    <lineage>
        <taxon>Bacteria</taxon>
        <taxon>Bacillati</taxon>
        <taxon>Actinomycetota</taxon>
        <taxon>Actinomycetes</taxon>
        <taxon>Kitasatosporales</taxon>
        <taxon>Streptomycetaceae</taxon>
        <taxon>Streptomyces</taxon>
    </lineage>
</organism>
<accession>A0A7Y7B4U7</accession>
<feature type="transmembrane region" description="Helical" evidence="1">
    <location>
        <begin position="299"/>
        <end position="321"/>
    </location>
</feature>
<proteinExistence type="predicted"/>
<dbReference type="EMBL" id="JABBXF010000032">
    <property type="protein sequence ID" value="NVK79018.1"/>
    <property type="molecule type" value="Genomic_DNA"/>
</dbReference>
<feature type="transmembrane region" description="Helical" evidence="1">
    <location>
        <begin position="126"/>
        <end position="152"/>
    </location>
</feature>
<keyword evidence="3" id="KW-1185">Reference proteome</keyword>
<comment type="caution">
    <text evidence="2">The sequence shown here is derived from an EMBL/GenBank/DDBJ whole genome shotgun (WGS) entry which is preliminary data.</text>
</comment>
<keyword evidence="1" id="KW-0812">Transmembrane</keyword>
<keyword evidence="1" id="KW-1133">Transmembrane helix</keyword>
<dbReference type="Pfam" id="PF12679">
    <property type="entry name" value="ABC2_membrane_2"/>
    <property type="match status" value="1"/>
</dbReference>
<reference evidence="2 3" key="1">
    <citation type="submission" date="2020-04" db="EMBL/GenBank/DDBJ databases">
        <title>Draft Genome Sequence of Streptomyces morookaense DSM 40503, an 8-azaguanine-producing strain.</title>
        <authorList>
            <person name="Qi J."/>
            <person name="Gao J.-M."/>
        </authorList>
    </citation>
    <scope>NUCLEOTIDE SEQUENCE [LARGE SCALE GENOMIC DNA]</scope>
    <source>
        <strain evidence="2 3">DSM 40503</strain>
    </source>
</reference>
<feature type="transmembrane region" description="Helical" evidence="1">
    <location>
        <begin position="37"/>
        <end position="55"/>
    </location>
</feature>